<protein>
    <submittedName>
        <fullName evidence="2">M24 family metallopeptidase</fullName>
    </submittedName>
</protein>
<gene>
    <name evidence="2" type="ORF">NG900_00525</name>
</gene>
<name>A0ABT1AEY0_9RALS</name>
<dbReference type="PANTHER" id="PTHR46112:SF2">
    <property type="entry name" value="XAA-PRO AMINOPEPTIDASE P-RELATED"/>
    <property type="match status" value="1"/>
</dbReference>
<dbReference type="Pfam" id="PF00557">
    <property type="entry name" value="Peptidase_M24"/>
    <property type="match status" value="1"/>
</dbReference>
<reference evidence="2" key="2">
    <citation type="journal article" date="2023" name="Front. Microbiol.">
        <title>Ralstonia chuxiongensis sp. nov., Ralstonia mojiangensis sp. nov., and Ralstonia soli sp. nov., isolated from tobacco fields, are three novel species in the family Burkholderiaceae.</title>
        <authorList>
            <person name="Lu C.H."/>
            <person name="Zhang Y.Y."/>
            <person name="Jiang N."/>
            <person name="Chen W."/>
            <person name="Shao X."/>
            <person name="Zhao Z.M."/>
            <person name="Lu W.L."/>
            <person name="Hu X."/>
            <person name="Xi Y.X."/>
            <person name="Zou S.Y."/>
            <person name="Wei Q.J."/>
            <person name="Lin Z.L."/>
            <person name="Gong L."/>
            <person name="Gai X.T."/>
            <person name="Zhang L.Q."/>
            <person name="Li J.Y."/>
            <person name="Jin Y."/>
            <person name="Xia Z.Y."/>
        </authorList>
    </citation>
    <scope>NUCLEOTIDE SEQUENCE</scope>
    <source>
        <strain evidence="2">21MJYT02-11</strain>
    </source>
</reference>
<dbReference type="RefSeq" id="WP_252675658.1">
    <property type="nucleotide sequence ID" value="NZ_JAMXHT010000001.1"/>
</dbReference>
<dbReference type="InterPro" id="IPR000994">
    <property type="entry name" value="Pept_M24"/>
</dbReference>
<feature type="domain" description="Peptidase M24" evidence="1">
    <location>
        <begin position="18"/>
        <end position="176"/>
    </location>
</feature>
<dbReference type="SUPFAM" id="SSF55920">
    <property type="entry name" value="Creatinase/aminopeptidase"/>
    <property type="match status" value="1"/>
</dbReference>
<comment type="caution">
    <text evidence="2">The sequence shown here is derived from an EMBL/GenBank/DDBJ whole genome shotgun (WGS) entry which is preliminary data.</text>
</comment>
<evidence type="ECO:0000259" key="1">
    <source>
        <dbReference type="Pfam" id="PF00557"/>
    </source>
</evidence>
<dbReference type="CDD" id="cd01066">
    <property type="entry name" value="APP_MetAP"/>
    <property type="match status" value="1"/>
</dbReference>
<proteinExistence type="predicted"/>
<dbReference type="InterPro" id="IPR050659">
    <property type="entry name" value="Peptidase_M24B"/>
</dbReference>
<accession>A0ABT1AEY0</accession>
<evidence type="ECO:0000313" key="3">
    <source>
        <dbReference type="Proteomes" id="UP001162811"/>
    </source>
</evidence>
<evidence type="ECO:0000313" key="2">
    <source>
        <dbReference type="EMBL" id="MCO5396677.1"/>
    </source>
</evidence>
<organism evidence="2 3">
    <name type="scientific">Ralstonia soli</name>
    <dbReference type="NCBI Taxonomy" id="2953896"/>
    <lineage>
        <taxon>Bacteria</taxon>
        <taxon>Pseudomonadati</taxon>
        <taxon>Pseudomonadota</taxon>
        <taxon>Betaproteobacteria</taxon>
        <taxon>Burkholderiales</taxon>
        <taxon>Burkholderiaceae</taxon>
        <taxon>Ralstonia</taxon>
    </lineage>
</organism>
<dbReference type="InterPro" id="IPR036005">
    <property type="entry name" value="Creatinase/aminopeptidase-like"/>
</dbReference>
<dbReference type="Gene3D" id="3.90.230.10">
    <property type="entry name" value="Creatinase/methionine aminopeptidase superfamily"/>
    <property type="match status" value="1"/>
</dbReference>
<reference evidence="2" key="1">
    <citation type="submission" date="2022-06" db="EMBL/GenBank/DDBJ databases">
        <authorList>
            <person name="Lu C.-H."/>
        </authorList>
    </citation>
    <scope>NUCLEOTIDE SEQUENCE</scope>
    <source>
        <strain evidence="2">21MJYT02-11</strain>
    </source>
</reference>
<dbReference type="PANTHER" id="PTHR46112">
    <property type="entry name" value="AMINOPEPTIDASE"/>
    <property type="match status" value="1"/>
</dbReference>
<dbReference type="EMBL" id="JAMXHT010000001">
    <property type="protein sequence ID" value="MCO5396677.1"/>
    <property type="molecule type" value="Genomic_DNA"/>
</dbReference>
<sequence>MDNEQSQREYVGKAFTSEGMLEARRRTWLAVDDIAEAIKPGMTEPQATQLVRKMLKERGLLQGWHAICVRFGCNTMLEYGAPSKPDVVLGENDIFTLDLGPLWDGYEADSGATFVVGSDPEMLRAKTDVKVLWSRVRDVWRERALTGAGLYEFAAEEAEKLGWVFNPIMSGHRVGDFPHQYQGTLRSMDGIPSPHLWILEILIRHKTLPFGAYFEDLLT</sequence>
<keyword evidence="3" id="KW-1185">Reference proteome</keyword>
<dbReference type="Proteomes" id="UP001162811">
    <property type="component" value="Unassembled WGS sequence"/>
</dbReference>